<feature type="domain" description="Luciferase-like" evidence="5">
    <location>
        <begin position="8"/>
        <end position="309"/>
    </location>
</feature>
<dbReference type="InterPro" id="IPR036661">
    <property type="entry name" value="Luciferase-like_sf"/>
</dbReference>
<dbReference type="InterPro" id="IPR011251">
    <property type="entry name" value="Luciferase-like_dom"/>
</dbReference>
<dbReference type="Gene3D" id="3.20.20.30">
    <property type="entry name" value="Luciferase-like domain"/>
    <property type="match status" value="1"/>
</dbReference>
<name>A0A560MFS5_9BRAD</name>
<evidence type="ECO:0000256" key="1">
    <source>
        <dbReference type="ARBA" id="ARBA00022630"/>
    </source>
</evidence>
<dbReference type="EMBL" id="VITY01000002">
    <property type="protein sequence ID" value="TWC06171.1"/>
    <property type="molecule type" value="Genomic_DNA"/>
</dbReference>
<accession>A0A560MFS5</accession>
<keyword evidence="2" id="KW-0288">FMN</keyword>
<proteinExistence type="predicted"/>
<reference evidence="6 7" key="1">
    <citation type="submission" date="2019-06" db="EMBL/GenBank/DDBJ databases">
        <title>Genomic Encyclopedia of Type Strains, Phase IV (KMG-V): Genome sequencing to study the core and pangenomes of soil and plant-associated prokaryotes.</title>
        <authorList>
            <person name="Whitman W."/>
        </authorList>
    </citation>
    <scope>NUCLEOTIDE SEQUENCE [LARGE SCALE GENOMIC DNA]</scope>
    <source>
        <strain evidence="6 7">BR 10355</strain>
    </source>
</reference>
<gene>
    <name evidence="6" type="ORF">FBZ93_102485</name>
</gene>
<evidence type="ECO:0000313" key="6">
    <source>
        <dbReference type="EMBL" id="TWC06171.1"/>
    </source>
</evidence>
<dbReference type="RefSeq" id="WP_146985148.1">
    <property type="nucleotide sequence ID" value="NZ_VITY01000002.1"/>
</dbReference>
<keyword evidence="4 6" id="KW-0503">Monooxygenase</keyword>
<dbReference type="Pfam" id="PF00296">
    <property type="entry name" value="Bac_luciferase"/>
    <property type="match status" value="1"/>
</dbReference>
<evidence type="ECO:0000256" key="3">
    <source>
        <dbReference type="ARBA" id="ARBA00023002"/>
    </source>
</evidence>
<evidence type="ECO:0000256" key="2">
    <source>
        <dbReference type="ARBA" id="ARBA00022643"/>
    </source>
</evidence>
<dbReference type="AlphaFoldDB" id="A0A560MFS5"/>
<evidence type="ECO:0000259" key="5">
    <source>
        <dbReference type="Pfam" id="PF00296"/>
    </source>
</evidence>
<organism evidence="6 7">
    <name type="scientific">Bradyrhizobium macuxiense</name>
    <dbReference type="NCBI Taxonomy" id="1755647"/>
    <lineage>
        <taxon>Bacteria</taxon>
        <taxon>Pseudomonadati</taxon>
        <taxon>Pseudomonadota</taxon>
        <taxon>Alphaproteobacteria</taxon>
        <taxon>Hyphomicrobiales</taxon>
        <taxon>Nitrobacteraceae</taxon>
        <taxon>Bradyrhizobium</taxon>
    </lineage>
</organism>
<dbReference type="OrthoDB" id="9814695at2"/>
<evidence type="ECO:0000256" key="4">
    <source>
        <dbReference type="ARBA" id="ARBA00023033"/>
    </source>
</evidence>
<keyword evidence="3" id="KW-0560">Oxidoreductase</keyword>
<dbReference type="PANTHER" id="PTHR42847">
    <property type="entry name" value="ALKANESULFONATE MONOOXYGENASE"/>
    <property type="match status" value="1"/>
</dbReference>
<keyword evidence="1" id="KW-0285">Flavoprotein</keyword>
<comment type="caution">
    <text evidence="6">The sequence shown here is derived from an EMBL/GenBank/DDBJ whole genome shotgun (WGS) entry which is preliminary data.</text>
</comment>
<keyword evidence="7" id="KW-1185">Reference proteome</keyword>
<dbReference type="Proteomes" id="UP000321304">
    <property type="component" value="Unassembled WGS sequence"/>
</dbReference>
<protein>
    <submittedName>
        <fullName evidence="6">Alkanesulfonate monooxygenase</fullName>
    </submittedName>
</protein>
<sequence>MDALSDIRFEVFSTCPQSSAVPAADYVERVQSVARWSEEAGCKGILVYTENSLVDPWLVSQVILQSTRELCPLVAVQPVYMHPYSVAKMVSSLAQMYGRRLYLNMVAGGYTTELAALGDATAHDKRYERLVEYTGIIKLLLENAEPVTFEGEYDSVRNLRMTPPLPQELLPGVFVSGSSEAGLAAAKALGATPVKYPKPAAEYVQADAADCTGSGIRVGIIARASAEEAWQVAHTRFPTDKKGQLAHKLAMKVSDSAWHKQMSDLAAETAAQDTPYWLVPFENYKTFCPYLVGDYGVVSDELARYAAAGYGTFILDIPPTREELVHTGEVFGQALTKARRLKSFALRDPARQGLIG</sequence>
<dbReference type="InterPro" id="IPR050172">
    <property type="entry name" value="SsuD_RutA_monooxygenase"/>
</dbReference>
<dbReference type="GO" id="GO:0008726">
    <property type="term" value="F:alkanesulfonate monooxygenase activity"/>
    <property type="evidence" value="ECO:0007669"/>
    <property type="project" value="TreeGrafter"/>
</dbReference>
<evidence type="ECO:0000313" key="7">
    <source>
        <dbReference type="Proteomes" id="UP000321304"/>
    </source>
</evidence>
<dbReference type="PANTHER" id="PTHR42847:SF4">
    <property type="entry name" value="ALKANESULFONATE MONOOXYGENASE-RELATED"/>
    <property type="match status" value="1"/>
</dbReference>
<dbReference type="GO" id="GO:0046306">
    <property type="term" value="P:alkanesulfonate catabolic process"/>
    <property type="evidence" value="ECO:0007669"/>
    <property type="project" value="TreeGrafter"/>
</dbReference>
<dbReference type="SUPFAM" id="SSF51679">
    <property type="entry name" value="Bacterial luciferase-like"/>
    <property type="match status" value="1"/>
</dbReference>